<dbReference type="Gene3D" id="3.30.950.10">
    <property type="entry name" value="Methyltransferase, Cobalt-precorrin-4 Transmethylase, Domain 2"/>
    <property type="match status" value="1"/>
</dbReference>
<keyword evidence="6" id="KW-0949">S-adenosyl-L-methionine</keyword>
<dbReference type="Proteomes" id="UP000008718">
    <property type="component" value="Chromosome"/>
</dbReference>
<evidence type="ECO:0000259" key="8">
    <source>
        <dbReference type="Pfam" id="PF00590"/>
    </source>
</evidence>
<keyword evidence="4 9" id="KW-0489">Methyltransferase</keyword>
<dbReference type="NCBIfam" id="TIGR01467">
    <property type="entry name" value="cobI_cbiL"/>
    <property type="match status" value="1"/>
</dbReference>
<dbReference type="CDD" id="cd11645">
    <property type="entry name" value="Precorrin_2_C20_MT"/>
    <property type="match status" value="1"/>
</dbReference>
<dbReference type="PANTHER" id="PTHR43467:SF2">
    <property type="entry name" value="COBALT-PRECORRIN-2 C(20)-METHYLTRANSFERASE"/>
    <property type="match status" value="1"/>
</dbReference>
<dbReference type="STRING" id="694427.Palpr_2569"/>
<comment type="pathway">
    <text evidence="1">Cofactor biosynthesis; adenosylcobalamin biosynthesis.</text>
</comment>
<dbReference type="InterPro" id="IPR012382">
    <property type="entry name" value="CobI/CbiL"/>
</dbReference>
<dbReference type="InterPro" id="IPR000878">
    <property type="entry name" value="4pyrrol_Mease"/>
</dbReference>
<evidence type="ECO:0000256" key="1">
    <source>
        <dbReference type="ARBA" id="ARBA00004953"/>
    </source>
</evidence>
<dbReference type="HOGENOM" id="CLU_076014_2_1_10"/>
<comment type="similarity">
    <text evidence="2 7">Belongs to the precorrin methyltransferase family.</text>
</comment>
<evidence type="ECO:0000256" key="2">
    <source>
        <dbReference type="ARBA" id="ARBA00005879"/>
    </source>
</evidence>
<keyword evidence="5 9" id="KW-0808">Transferase</keyword>
<dbReference type="OrthoDB" id="9815856at2"/>
<dbReference type="PANTHER" id="PTHR43467">
    <property type="entry name" value="COBALT-PRECORRIN-2 C(20)-METHYLTRANSFERASE"/>
    <property type="match status" value="1"/>
</dbReference>
<dbReference type="PIRSF" id="PIRSF036427">
    <property type="entry name" value="Precrrn-2_mtase"/>
    <property type="match status" value="1"/>
</dbReference>
<reference evidence="9 10" key="2">
    <citation type="journal article" date="2011" name="Stand. Genomic Sci.">
        <title>Complete genome sequence of Paludibacter propionicigenes type strain (WB4).</title>
        <authorList>
            <person name="Gronow S."/>
            <person name="Munk C."/>
            <person name="Lapidus A."/>
            <person name="Nolan M."/>
            <person name="Lucas S."/>
            <person name="Hammon N."/>
            <person name="Deshpande S."/>
            <person name="Cheng J.F."/>
            <person name="Tapia R."/>
            <person name="Han C."/>
            <person name="Goodwin L."/>
            <person name="Pitluck S."/>
            <person name="Liolios K."/>
            <person name="Ivanova N."/>
            <person name="Mavromatis K."/>
            <person name="Mikhailova N."/>
            <person name="Pati A."/>
            <person name="Chen A."/>
            <person name="Palaniappan K."/>
            <person name="Land M."/>
            <person name="Hauser L."/>
            <person name="Chang Y.J."/>
            <person name="Jeffries C.D."/>
            <person name="Brambilla E."/>
            <person name="Rohde M."/>
            <person name="Goker M."/>
            <person name="Detter J.C."/>
            <person name="Woyke T."/>
            <person name="Bristow J."/>
            <person name="Eisen J.A."/>
            <person name="Markowitz V."/>
            <person name="Hugenholtz P."/>
            <person name="Kyrpides N.C."/>
            <person name="Klenk H.P."/>
        </authorList>
    </citation>
    <scope>NUCLEOTIDE SEQUENCE [LARGE SCALE GENOMIC DNA]</scope>
    <source>
        <strain evidence="10">DSM 17365 / JCM 13257 / WB4</strain>
    </source>
</reference>
<accession>E4T7K7</accession>
<dbReference type="InterPro" id="IPR014776">
    <property type="entry name" value="4pyrrole_Mease_sub2"/>
</dbReference>
<dbReference type="Gene3D" id="3.40.1010.10">
    <property type="entry name" value="Cobalt-precorrin-4 Transmethylase, Domain 1"/>
    <property type="match status" value="1"/>
</dbReference>
<dbReference type="InterPro" id="IPR014777">
    <property type="entry name" value="4pyrrole_Mease_sub1"/>
</dbReference>
<dbReference type="UniPathway" id="UPA00148"/>
<dbReference type="AlphaFoldDB" id="E4T7K7"/>
<dbReference type="KEGG" id="ppn:Palpr_2569"/>
<dbReference type="InterPro" id="IPR035996">
    <property type="entry name" value="4pyrrol_Methylase_sf"/>
</dbReference>
<organism evidence="9 10">
    <name type="scientific">Paludibacter propionicigenes (strain DSM 17365 / JCM 13257 / WB4)</name>
    <dbReference type="NCBI Taxonomy" id="694427"/>
    <lineage>
        <taxon>Bacteria</taxon>
        <taxon>Pseudomonadati</taxon>
        <taxon>Bacteroidota</taxon>
        <taxon>Bacteroidia</taxon>
        <taxon>Bacteroidales</taxon>
        <taxon>Paludibacteraceae</taxon>
        <taxon>Paludibacter</taxon>
    </lineage>
</organism>
<evidence type="ECO:0000313" key="10">
    <source>
        <dbReference type="Proteomes" id="UP000008718"/>
    </source>
</evidence>
<dbReference type="Pfam" id="PF00590">
    <property type="entry name" value="TP_methylase"/>
    <property type="match status" value="1"/>
</dbReference>
<dbReference type="EMBL" id="CP002345">
    <property type="protein sequence ID" value="ADQ80701.1"/>
    <property type="molecule type" value="Genomic_DNA"/>
</dbReference>
<sequence>MKGKFYGIGVGPGDPELLTLKAVRVLANIDVLAVPESKREAGSVAHDIARPYLKAGVEVLTLTFPMIRDAEAKAKIRRDNALRIIEKIDAGLNVAFLTLGDPMLYSTYIYLLDNMKDQGIDIVSIPGIYSFSAISNLLNEPLVKGDESMAVISEFNPEVWEKLQSVQTIVCMKVSAYGGQLFDALQRQSYRKMVMVTNAGKETQTVSYNQEDLKGDIPYFTTVIVSKTE</sequence>
<proteinExistence type="inferred from homology"/>
<evidence type="ECO:0000256" key="3">
    <source>
        <dbReference type="ARBA" id="ARBA00022573"/>
    </source>
</evidence>
<dbReference type="GO" id="GO:0032259">
    <property type="term" value="P:methylation"/>
    <property type="evidence" value="ECO:0007669"/>
    <property type="project" value="UniProtKB-KW"/>
</dbReference>
<keyword evidence="10" id="KW-1185">Reference proteome</keyword>
<evidence type="ECO:0000313" key="9">
    <source>
        <dbReference type="EMBL" id="ADQ80701.1"/>
    </source>
</evidence>
<evidence type="ECO:0000256" key="6">
    <source>
        <dbReference type="ARBA" id="ARBA00022691"/>
    </source>
</evidence>
<evidence type="ECO:0000256" key="5">
    <source>
        <dbReference type="ARBA" id="ARBA00022679"/>
    </source>
</evidence>
<name>E4T7K7_PALPW</name>
<dbReference type="GO" id="GO:0030788">
    <property type="term" value="F:precorrin-2 C20-methyltransferase activity"/>
    <property type="evidence" value="ECO:0007669"/>
    <property type="project" value="InterPro"/>
</dbReference>
<dbReference type="RefSeq" id="WP_013446070.1">
    <property type="nucleotide sequence ID" value="NC_014734.1"/>
</dbReference>
<dbReference type="eggNOG" id="COG2243">
    <property type="taxonomic scope" value="Bacteria"/>
</dbReference>
<keyword evidence="3" id="KW-0169">Cobalamin biosynthesis</keyword>
<dbReference type="SUPFAM" id="SSF53790">
    <property type="entry name" value="Tetrapyrrole methylase"/>
    <property type="match status" value="1"/>
</dbReference>
<dbReference type="GO" id="GO:0009236">
    <property type="term" value="P:cobalamin biosynthetic process"/>
    <property type="evidence" value="ECO:0007669"/>
    <property type="project" value="UniProtKB-UniRule"/>
</dbReference>
<reference key="1">
    <citation type="submission" date="2010-11" db="EMBL/GenBank/DDBJ databases">
        <title>The complete genome of Paludibacter propionicigenes DSM 17365.</title>
        <authorList>
            <consortium name="US DOE Joint Genome Institute (JGI-PGF)"/>
            <person name="Lucas S."/>
            <person name="Copeland A."/>
            <person name="Lapidus A."/>
            <person name="Bruce D."/>
            <person name="Goodwin L."/>
            <person name="Pitluck S."/>
            <person name="Kyrpides N."/>
            <person name="Mavromatis K."/>
            <person name="Ivanova N."/>
            <person name="Munk A.C."/>
            <person name="Brettin T."/>
            <person name="Detter J.C."/>
            <person name="Han C."/>
            <person name="Tapia R."/>
            <person name="Land M."/>
            <person name="Hauser L."/>
            <person name="Markowitz V."/>
            <person name="Cheng J.-F."/>
            <person name="Hugenholtz P."/>
            <person name="Woyke T."/>
            <person name="Wu D."/>
            <person name="Gronow S."/>
            <person name="Wellnitz S."/>
            <person name="Brambilla E."/>
            <person name="Klenk H.-P."/>
            <person name="Eisen J.A."/>
        </authorList>
    </citation>
    <scope>NUCLEOTIDE SEQUENCE</scope>
    <source>
        <strain>WB4</strain>
    </source>
</reference>
<protein>
    <submittedName>
        <fullName evidence="9">Precorrin-2 C20-methyltransferase</fullName>
    </submittedName>
</protein>
<evidence type="ECO:0000256" key="7">
    <source>
        <dbReference type="PIRNR" id="PIRNR036427"/>
    </source>
</evidence>
<evidence type="ECO:0000256" key="4">
    <source>
        <dbReference type="ARBA" id="ARBA00022603"/>
    </source>
</evidence>
<dbReference type="InterPro" id="IPR006364">
    <property type="entry name" value="CobI/CbiL/CobIJ_dom"/>
</dbReference>
<feature type="domain" description="Tetrapyrrole methylase" evidence="8">
    <location>
        <begin position="4"/>
        <end position="206"/>
    </location>
</feature>
<gene>
    <name evidence="9" type="ordered locus">Palpr_2569</name>
</gene>